<dbReference type="InterPro" id="IPR000421">
    <property type="entry name" value="FA58C"/>
</dbReference>
<feature type="disulfide bond" evidence="19">
    <location>
        <begin position="582"/>
        <end position="663"/>
    </location>
</feature>
<evidence type="ECO:0000259" key="21">
    <source>
        <dbReference type="PROSITE" id="PS50022"/>
    </source>
</evidence>
<keyword evidence="7" id="KW-0964">Secreted</keyword>
<feature type="disulfide bond" evidence="19">
    <location>
        <begin position="147"/>
        <end position="173"/>
    </location>
</feature>
<evidence type="ECO:0000256" key="8">
    <source>
        <dbReference type="ARBA" id="ARBA00022692"/>
    </source>
</evidence>
<dbReference type="InterPro" id="IPR011707">
    <property type="entry name" value="Cu-oxidase-like_N"/>
</dbReference>
<dbReference type="OrthoDB" id="2121828at2759"/>
<feature type="domain" description="F5/8 type C" evidence="21">
    <location>
        <begin position="1287"/>
        <end position="1434"/>
    </location>
</feature>
<evidence type="ECO:0000256" key="11">
    <source>
        <dbReference type="ARBA" id="ARBA00022737"/>
    </source>
</evidence>
<evidence type="ECO:0000256" key="20">
    <source>
        <dbReference type="SAM" id="MobiDB-lite"/>
    </source>
</evidence>
<evidence type="ECO:0000256" key="12">
    <source>
        <dbReference type="ARBA" id="ARBA00022837"/>
    </source>
</evidence>
<evidence type="ECO:0000256" key="9">
    <source>
        <dbReference type="ARBA" id="ARBA00022723"/>
    </source>
</evidence>
<dbReference type="Pfam" id="PF00754">
    <property type="entry name" value="F5_F8_type_C"/>
    <property type="match status" value="2"/>
</dbReference>
<feature type="disulfide bond" evidence="19">
    <location>
        <begin position="1103"/>
        <end position="1129"/>
    </location>
</feature>
<keyword evidence="13" id="KW-1133">Transmembrane helix</keyword>
<organism evidence="22 23">
    <name type="scientific">Albula goreensis</name>
    <dbReference type="NCBI Taxonomy" id="1534307"/>
    <lineage>
        <taxon>Eukaryota</taxon>
        <taxon>Metazoa</taxon>
        <taxon>Chordata</taxon>
        <taxon>Craniata</taxon>
        <taxon>Vertebrata</taxon>
        <taxon>Euteleostomi</taxon>
        <taxon>Actinopterygii</taxon>
        <taxon>Neopterygii</taxon>
        <taxon>Teleostei</taxon>
        <taxon>Albuliformes</taxon>
        <taxon>Albulidae</taxon>
        <taxon>Albula</taxon>
    </lineage>
</organism>
<feature type="disulfide bond" evidence="19">
    <location>
        <begin position="1287"/>
        <end position="1434"/>
    </location>
</feature>
<keyword evidence="6" id="KW-0813">Transport</keyword>
<dbReference type="FunFam" id="2.60.120.260:FF:000002">
    <property type="entry name" value="Coagulation factor VIII"/>
    <property type="match status" value="2"/>
</dbReference>
<accession>A0A8T3DQC2</accession>
<keyword evidence="8" id="KW-0812">Transmembrane</keyword>
<reference evidence="22" key="1">
    <citation type="submission" date="2021-01" db="EMBL/GenBank/DDBJ databases">
        <authorList>
            <person name="Zahm M."/>
            <person name="Roques C."/>
            <person name="Cabau C."/>
            <person name="Klopp C."/>
            <person name="Donnadieu C."/>
            <person name="Jouanno E."/>
            <person name="Lampietro C."/>
            <person name="Louis A."/>
            <person name="Herpin A."/>
            <person name="Echchiki A."/>
            <person name="Berthelot C."/>
            <person name="Parey E."/>
            <person name="Roest-Crollius H."/>
            <person name="Braasch I."/>
            <person name="Postlethwait J."/>
            <person name="Bobe J."/>
            <person name="Montfort J."/>
            <person name="Bouchez O."/>
            <person name="Begum T."/>
            <person name="Mejri S."/>
            <person name="Adams A."/>
            <person name="Chen W.-J."/>
            <person name="Guiguen Y."/>
        </authorList>
    </citation>
    <scope>NUCLEOTIDE SEQUENCE</scope>
    <source>
        <tissue evidence="22">Blood</tissue>
    </source>
</reference>
<dbReference type="InterPro" id="IPR024715">
    <property type="entry name" value="Factor_5/8-like"/>
</dbReference>
<dbReference type="GO" id="GO:0005507">
    <property type="term" value="F:copper ion binding"/>
    <property type="evidence" value="ECO:0007669"/>
    <property type="project" value="InterPro"/>
</dbReference>
<comment type="cofactor">
    <cofactor evidence="1">
        <name>Cu cation</name>
        <dbReference type="ChEBI" id="CHEBI:23378"/>
    </cofactor>
</comment>
<dbReference type="InterPro" id="IPR008979">
    <property type="entry name" value="Galactose-bd-like_sf"/>
</dbReference>
<evidence type="ECO:0000256" key="7">
    <source>
        <dbReference type="ARBA" id="ARBA00022525"/>
    </source>
</evidence>
<dbReference type="Pfam" id="PF07732">
    <property type="entry name" value="Cu-oxidase_3"/>
    <property type="match status" value="2"/>
</dbReference>
<dbReference type="PROSITE" id="PS50022">
    <property type="entry name" value="FA58C_3"/>
    <property type="match status" value="2"/>
</dbReference>
<keyword evidence="15" id="KW-0406">Ion transport</keyword>
<evidence type="ECO:0000256" key="3">
    <source>
        <dbReference type="ARBA" id="ARBA00004613"/>
    </source>
</evidence>
<dbReference type="FunFam" id="2.60.40.420:FF:000002">
    <property type="entry name" value="Hephaestin like 1"/>
    <property type="match status" value="1"/>
</dbReference>
<keyword evidence="14" id="KW-0560">Oxidoreductase</keyword>
<evidence type="ECO:0000256" key="17">
    <source>
        <dbReference type="ARBA" id="ARBA00023157"/>
    </source>
</evidence>
<dbReference type="Gene3D" id="2.60.40.420">
    <property type="entry name" value="Cupredoxins - blue copper proteins"/>
    <property type="match status" value="5"/>
</dbReference>
<feature type="region of interest" description="Disordered" evidence="20">
    <location>
        <begin position="737"/>
        <end position="759"/>
    </location>
</feature>
<feature type="compositionally biased region" description="Basic residues" evidence="20">
    <location>
        <begin position="828"/>
        <end position="838"/>
    </location>
</feature>
<comment type="similarity">
    <text evidence="4">Belongs to the multicopper oxidase family.</text>
</comment>
<dbReference type="SUPFAM" id="SSF49503">
    <property type="entry name" value="Cupredoxins"/>
    <property type="match status" value="6"/>
</dbReference>
<dbReference type="PIRSF" id="PIRSF000354">
    <property type="entry name" value="Factors_V_VIII"/>
    <property type="match status" value="1"/>
</dbReference>
<evidence type="ECO:0000256" key="1">
    <source>
        <dbReference type="ARBA" id="ARBA00001935"/>
    </source>
</evidence>
<keyword evidence="16" id="KW-0472">Membrane</keyword>
<feature type="domain" description="F5/8 type C" evidence="21">
    <location>
        <begin position="1439"/>
        <end position="1596"/>
    </location>
</feature>
<dbReference type="GO" id="GO:0005576">
    <property type="term" value="C:extracellular region"/>
    <property type="evidence" value="ECO:0007669"/>
    <property type="project" value="UniProtKB-SubCell"/>
</dbReference>
<evidence type="ECO:0000256" key="16">
    <source>
        <dbReference type="ARBA" id="ARBA00023136"/>
    </source>
</evidence>
<keyword evidence="18" id="KW-0325">Glycoprotein</keyword>
<comment type="caution">
    <text evidence="22">The sequence shown here is derived from an EMBL/GenBank/DDBJ whole genome shotgun (WGS) entry which is preliminary data.</text>
</comment>
<feature type="region of interest" description="Disordered" evidence="20">
    <location>
        <begin position="812"/>
        <end position="869"/>
    </location>
</feature>
<dbReference type="InterPro" id="IPR033138">
    <property type="entry name" value="Cu_oxidase_CS"/>
</dbReference>
<evidence type="ECO:0000256" key="14">
    <source>
        <dbReference type="ARBA" id="ARBA00023002"/>
    </source>
</evidence>
<dbReference type="Proteomes" id="UP000829720">
    <property type="component" value="Unassembled WGS sequence"/>
</dbReference>
<dbReference type="GO" id="GO:0004322">
    <property type="term" value="F:ferroxidase activity"/>
    <property type="evidence" value="ECO:0007669"/>
    <property type="project" value="UniProtKB-EC"/>
</dbReference>
<dbReference type="GO" id="GO:0006811">
    <property type="term" value="P:monoatomic ion transport"/>
    <property type="evidence" value="ECO:0007669"/>
    <property type="project" value="UniProtKB-KW"/>
</dbReference>
<evidence type="ECO:0000256" key="5">
    <source>
        <dbReference type="ARBA" id="ARBA00013107"/>
    </source>
</evidence>
<dbReference type="PROSITE" id="PS01286">
    <property type="entry name" value="FA58C_2"/>
    <property type="match status" value="1"/>
</dbReference>
<keyword evidence="12" id="KW-0106">Calcium</keyword>
<dbReference type="PANTHER" id="PTHR46806:SF10">
    <property type="entry name" value="COAGULATION FACTOR V"/>
    <property type="match status" value="1"/>
</dbReference>
<dbReference type="PROSITE" id="PS00079">
    <property type="entry name" value="MULTICOPPER_OXIDASE1"/>
    <property type="match status" value="1"/>
</dbReference>
<evidence type="ECO:0000256" key="10">
    <source>
        <dbReference type="ARBA" id="ARBA00022729"/>
    </source>
</evidence>
<comment type="subcellular location">
    <subcellularLocation>
        <location evidence="2">Membrane</location>
        <topology evidence="2">Single-pass membrane protein</topology>
    </subcellularLocation>
    <subcellularLocation>
        <location evidence="3">Secreted</location>
    </subcellularLocation>
</comment>
<evidence type="ECO:0000256" key="6">
    <source>
        <dbReference type="ARBA" id="ARBA00022448"/>
    </source>
</evidence>
<keyword evidence="9" id="KW-0479">Metal-binding</keyword>
<name>A0A8T3DQC2_9TELE</name>
<dbReference type="Gene3D" id="2.60.120.260">
    <property type="entry name" value="Galactose-binding domain-like"/>
    <property type="match status" value="2"/>
</dbReference>
<dbReference type="GO" id="GO:0005886">
    <property type="term" value="C:plasma membrane"/>
    <property type="evidence" value="ECO:0007669"/>
    <property type="project" value="TreeGrafter"/>
</dbReference>
<keyword evidence="10" id="KW-0732">Signal</keyword>
<evidence type="ECO:0000256" key="15">
    <source>
        <dbReference type="ARBA" id="ARBA00023065"/>
    </source>
</evidence>
<evidence type="ECO:0000256" key="4">
    <source>
        <dbReference type="ARBA" id="ARBA00010609"/>
    </source>
</evidence>
<keyword evidence="23" id="KW-1185">Reference proteome</keyword>
<keyword evidence="11" id="KW-0677">Repeat</keyword>
<evidence type="ECO:0000256" key="18">
    <source>
        <dbReference type="ARBA" id="ARBA00023180"/>
    </source>
</evidence>
<feature type="disulfide bond" evidence="19">
    <location>
        <begin position="479"/>
        <end position="505"/>
    </location>
</feature>
<feature type="compositionally biased region" description="Basic and acidic residues" evidence="20">
    <location>
        <begin position="749"/>
        <end position="759"/>
    </location>
</feature>
<evidence type="ECO:0000313" key="22">
    <source>
        <dbReference type="EMBL" id="KAI1899639.1"/>
    </source>
</evidence>
<evidence type="ECO:0000256" key="2">
    <source>
        <dbReference type="ARBA" id="ARBA00004167"/>
    </source>
</evidence>
<evidence type="ECO:0000256" key="13">
    <source>
        <dbReference type="ARBA" id="ARBA00022989"/>
    </source>
</evidence>
<proteinExistence type="inferred from homology"/>
<dbReference type="InterPro" id="IPR050633">
    <property type="entry name" value="Neuropilin_MCO_CoagFactor"/>
</dbReference>
<evidence type="ECO:0000313" key="23">
    <source>
        <dbReference type="Proteomes" id="UP000829720"/>
    </source>
</evidence>
<dbReference type="CDD" id="cd00057">
    <property type="entry name" value="FA58C"/>
    <property type="match status" value="2"/>
</dbReference>
<gene>
    <name evidence="22" type="ORF">AGOR_G00063850</name>
</gene>
<dbReference type="EMBL" id="JAERUA010000005">
    <property type="protein sequence ID" value="KAI1899639.1"/>
    <property type="molecule type" value="Genomic_DNA"/>
</dbReference>
<dbReference type="PROSITE" id="PS01285">
    <property type="entry name" value="FA58C_1"/>
    <property type="match status" value="2"/>
</dbReference>
<sequence length="1599" mass="182938">MVVILFHIDFGIWFQEKGRGEAKKVYILCQNACIPSAVQQPSPGAPDSDMRPLPWSGGPLLPVLLLGLLFHSALAVERHYYIAAVNITWNYNGHRIAWTHIARAGSLYFDNTSLFEKEDDQVFPGQEHTYYWELTAEVSPTEADPPCLTYTYISHYDIVRDYNTGLIGTLLVCKNGSLSETGEQIHFAKEFSLLFGVFDESKSWFRTPDDHPKYTINGYTHGTIPELMVCAHTSVSWHLLGMSSERDLFSVHFNGQVMLHAEHRVSSVGLTSGTATSASMTTTHPGRWLVSSYISRHMEAGMHGYLNVESCKGITAPVRKLTNREKRQSQEWTYYIAAEEDIWDYAPSMPEYIDGEYRAKYLRSGPDRIGKKYRKAFFTQYKDETFKEREEKRQRKMERGILGPVIRAQIRDLVKIVFKNMASRPYSIYPHGLTIKKSEEGASYPEGGNQTNAVLPGQTHTYVWEVWEEDEPTSSDPRCLTRMYHSAVDPARDIASGLIGPLLICKSQSLSKKNVQLKADKEQQAVLSVFDENKSWYIDKNINTFCGDPSKVNKEDPEFYNSNVMHSINGYVFDSGQVLGFCNEEIVTWHMSSIGAQDHIEAATFYGHSFELNDRVEDILSLFPMTGETITMNMNNIGHWLLASLNPGEASKGVRLKFKDLECYRDYFYDYTGKTDADDSASSMELSSESKEGSLFKVMDKNITFSPGSMNLSSSQRYSNTSQDEGHIGDAHMGNISHTASGANASYEHGLHSDSNKDMSESREKVVIYLKNNSKEAILTVSLDHQKEHWGYDGGHQLVPLEIPDHVIKYTKDESRPSVDSSNATRKGQGKKPKRKKWPAQSRGMKTRKRKVYKPNPRSGFSPRGHGPHWFVPRGSRPITSAEDLSTNPIIIGLPRRDFNDYELYIPNTGEDVAYDFPKDSPGEEYEYVDYKDPYSQQGDFENIDEATKYALKLAGDNVRAYFIAAEEVEWDYEGYGQRRQERANIHDKPTQFTKVVFRNYLDSAFTTAEIRGEVEEHLGLLGPIIKAEVDQTIMVVFKNLASRPYSLHAHGVSYSKQMEGLKYDDESPHWYKFDNEVQPQETYTYIWKADSRFGPKSKDSDCRTWAYYSGVNPEKDINSGLIGPLLVCRKGTLDKNAENMREFVLLFMTFDETKSWYYDKNVEKMQRKYRRASKDPSFIKNIQFPAINGIIFSLKGLRMYTDQLVRLHLINMGSPKDVHSISFHGQTFLDRQTRDRRHGVYQLLPGSFADLEMWPSKPGLWQLETEVGDLQLRGMQTLFLVIDNSCGHPLGLSSQSVKDSLITASDYTDEWKPHLARLHNSGRYNAWSSEKTTGSWIQVDFQRPVVISRVATQGARQYFHHHYVKKYTISYSTDKRKWTFYRKGINRMIFTGNKDATEVKENTFFPPLIGRFIRLYPIESFNRPTVRMEFYGCELDGCSVPLGMESGRISNHQITASSSAPSWFSGPWHPWLARLNKLGTVNAWQAQTNNMQQWLQVELKDVKKITGIVTQGAKSFGSEMYVTEYTLEYSKDGKTWTKYKEDEDDPEDAKVFPGNVDNNGHVKNHIYPPIFSRFIRIIPRSWQKTITMRIELLGCDFE</sequence>
<dbReference type="EC" id="1.16.3.1" evidence="5"/>
<dbReference type="GO" id="GO:0038023">
    <property type="term" value="F:signaling receptor activity"/>
    <property type="evidence" value="ECO:0007669"/>
    <property type="project" value="TreeGrafter"/>
</dbReference>
<dbReference type="SUPFAM" id="SSF49785">
    <property type="entry name" value="Galactose-binding domain-like"/>
    <property type="match status" value="2"/>
</dbReference>
<dbReference type="InterPro" id="IPR008972">
    <property type="entry name" value="Cupredoxin"/>
</dbReference>
<keyword evidence="17 19" id="KW-1015">Disulfide bond</keyword>
<dbReference type="SMART" id="SM00231">
    <property type="entry name" value="FA58C"/>
    <property type="match status" value="2"/>
</dbReference>
<evidence type="ECO:0000256" key="19">
    <source>
        <dbReference type="PIRSR" id="PIRSR000354-1"/>
    </source>
</evidence>
<protein>
    <recommendedName>
        <fullName evidence="5">ferroxidase</fullName>
        <ecNumber evidence="5">1.16.3.1</ecNumber>
    </recommendedName>
</protein>
<feature type="disulfide bond" evidence="19">
    <location>
        <begin position="230"/>
        <end position="311"/>
    </location>
</feature>
<dbReference type="PANTHER" id="PTHR46806">
    <property type="entry name" value="F5/8 TYPE C DOMAIN-CONTAINING PROTEIN"/>
    <property type="match status" value="1"/>
</dbReference>
<dbReference type="FunFam" id="2.60.40.420:FF:000011">
    <property type="entry name" value="Coagulation factor VIII (Predicted)"/>
    <property type="match status" value="1"/>
</dbReference>